<dbReference type="RefSeq" id="WP_408169072.1">
    <property type="nucleotide sequence ID" value="NZ_JAQQFR010000010.1"/>
</dbReference>
<gene>
    <name evidence="2" type="ORF">PQR63_16435</name>
</gene>
<organism evidence="2 3">
    <name type="scientific">Herbaspirillum rhizosphaerae</name>
    <dbReference type="NCBI Taxonomy" id="346179"/>
    <lineage>
        <taxon>Bacteria</taxon>
        <taxon>Pseudomonadati</taxon>
        <taxon>Pseudomonadota</taxon>
        <taxon>Betaproteobacteria</taxon>
        <taxon>Burkholderiales</taxon>
        <taxon>Oxalobacteraceae</taxon>
        <taxon>Herbaspirillum</taxon>
    </lineage>
</organism>
<dbReference type="PANTHER" id="PTHR43155">
    <property type="entry name" value="CYCLIC DI-GMP PHOSPHODIESTERASE PA4108-RELATED"/>
    <property type="match status" value="1"/>
</dbReference>
<sequence>MSRLKKIKISELRLGMYLHGFDDAWIKHPFWKGKFLLRDYADLQAAWTCGIESCWIDISKGKDVAQEDMDTSDEFVDTAPVDLVPAVAETTSFDEELQRAAVLCKSARAATISMFNEVRLGKAIDVEGCLPLVAEIAASVLRNPGALISLARLKTSDDYTYMHSVAVCALMVSLGRTLGMDEEYCREAGIAGLLHDIGKALTPLEILNKPGALSAEEYEMVKRHPSIGYQLLSSDVAIPAAAGDVCLHHHEKIDGSGYPEGLSGNKISLLSRMGAVCDVYDAVTSQRPYKNGWDPAESLARMASWKGHFDPTVLSAFVKSLGIYPTGALVKLRSGRLAVVLEQNKASLTKPVVKVFFSEESHEPIAVERLDLSAPDVDDAIIDREARERWNFPNLESLWAGSLSVHQ</sequence>
<proteinExistence type="predicted"/>
<dbReference type="SUPFAM" id="SSF109604">
    <property type="entry name" value="HD-domain/PDEase-like"/>
    <property type="match status" value="1"/>
</dbReference>
<evidence type="ECO:0000313" key="2">
    <source>
        <dbReference type="EMBL" id="MFL9879990.1"/>
    </source>
</evidence>
<dbReference type="Proteomes" id="UP001629214">
    <property type="component" value="Unassembled WGS sequence"/>
</dbReference>
<dbReference type="Pfam" id="PF13487">
    <property type="entry name" value="HD_5"/>
    <property type="match status" value="1"/>
</dbReference>
<comment type="caution">
    <text evidence="2">The sequence shown here is derived from an EMBL/GenBank/DDBJ whole genome shotgun (WGS) entry which is preliminary data.</text>
</comment>
<dbReference type="NCBIfam" id="TIGR00277">
    <property type="entry name" value="HDIG"/>
    <property type="match status" value="1"/>
</dbReference>
<name>A0ABW8ZBT7_9BURK</name>
<dbReference type="InterPro" id="IPR006675">
    <property type="entry name" value="HDIG_dom"/>
</dbReference>
<evidence type="ECO:0000259" key="1">
    <source>
        <dbReference type="PROSITE" id="PS51832"/>
    </source>
</evidence>
<dbReference type="Gene3D" id="1.10.3210.10">
    <property type="entry name" value="Hypothetical protein af1432"/>
    <property type="match status" value="1"/>
</dbReference>
<dbReference type="InterPro" id="IPR003607">
    <property type="entry name" value="HD/PDEase_dom"/>
</dbReference>
<keyword evidence="3" id="KW-1185">Reference proteome</keyword>
<dbReference type="EMBL" id="JAQQFR010000010">
    <property type="protein sequence ID" value="MFL9879990.1"/>
    <property type="molecule type" value="Genomic_DNA"/>
</dbReference>
<feature type="domain" description="HD-GYP" evidence="1">
    <location>
        <begin position="138"/>
        <end position="333"/>
    </location>
</feature>
<dbReference type="CDD" id="cd00077">
    <property type="entry name" value="HDc"/>
    <property type="match status" value="1"/>
</dbReference>
<dbReference type="InterPro" id="IPR021812">
    <property type="entry name" value="DUF3391"/>
</dbReference>
<protein>
    <submittedName>
        <fullName evidence="2">HD-GYP domain-containing protein</fullName>
    </submittedName>
</protein>
<evidence type="ECO:0000313" key="3">
    <source>
        <dbReference type="Proteomes" id="UP001629214"/>
    </source>
</evidence>
<dbReference type="PROSITE" id="PS51832">
    <property type="entry name" value="HD_GYP"/>
    <property type="match status" value="1"/>
</dbReference>
<accession>A0ABW8ZBT7</accession>
<dbReference type="SMART" id="SM00471">
    <property type="entry name" value="HDc"/>
    <property type="match status" value="1"/>
</dbReference>
<reference evidence="2 3" key="1">
    <citation type="journal article" date="2024" name="Chem. Sci.">
        <title>Discovery of megapolipeptins by genome mining of a Burkholderiales bacteria collection.</title>
        <authorList>
            <person name="Paulo B.S."/>
            <person name="Recchia M.J.J."/>
            <person name="Lee S."/>
            <person name="Fergusson C.H."/>
            <person name="Romanowski S.B."/>
            <person name="Hernandez A."/>
            <person name="Krull N."/>
            <person name="Liu D.Y."/>
            <person name="Cavanagh H."/>
            <person name="Bos A."/>
            <person name="Gray C.A."/>
            <person name="Murphy B.T."/>
            <person name="Linington R.G."/>
            <person name="Eustaquio A.S."/>
        </authorList>
    </citation>
    <scope>NUCLEOTIDE SEQUENCE [LARGE SCALE GENOMIC DNA]</scope>
    <source>
        <strain evidence="2 3">RL21-008-BIB-B</strain>
    </source>
</reference>
<dbReference type="PANTHER" id="PTHR43155:SF2">
    <property type="entry name" value="CYCLIC DI-GMP PHOSPHODIESTERASE PA4108"/>
    <property type="match status" value="1"/>
</dbReference>
<dbReference type="InterPro" id="IPR037522">
    <property type="entry name" value="HD_GYP_dom"/>
</dbReference>
<dbReference type="Pfam" id="PF11871">
    <property type="entry name" value="DUF3391"/>
    <property type="match status" value="1"/>
</dbReference>